<dbReference type="Proteomes" id="UP000712281">
    <property type="component" value="Unassembled WGS sequence"/>
</dbReference>
<evidence type="ECO:0000256" key="4">
    <source>
        <dbReference type="ARBA" id="ARBA00023134"/>
    </source>
</evidence>
<dbReference type="GO" id="GO:0003924">
    <property type="term" value="F:GTPase activity"/>
    <property type="evidence" value="ECO:0007669"/>
    <property type="project" value="InterPro"/>
</dbReference>
<organism evidence="6 7">
    <name type="scientific">Brassica cretica</name>
    <name type="common">Mustard</name>
    <dbReference type="NCBI Taxonomy" id="69181"/>
    <lineage>
        <taxon>Eukaryota</taxon>
        <taxon>Viridiplantae</taxon>
        <taxon>Streptophyta</taxon>
        <taxon>Embryophyta</taxon>
        <taxon>Tracheophyta</taxon>
        <taxon>Spermatophyta</taxon>
        <taxon>Magnoliopsida</taxon>
        <taxon>eudicotyledons</taxon>
        <taxon>Gunneridae</taxon>
        <taxon>Pentapetalae</taxon>
        <taxon>rosids</taxon>
        <taxon>malvids</taxon>
        <taxon>Brassicales</taxon>
        <taxon>Brassicaceae</taxon>
        <taxon>Brassiceae</taxon>
        <taxon>Brassica</taxon>
    </lineage>
</organism>
<proteinExistence type="inferred from homology"/>
<dbReference type="Pfam" id="PF00071">
    <property type="entry name" value="Ras"/>
    <property type="match status" value="2"/>
</dbReference>
<sequence>MLSGPDLSPSLRGLRLLTYAGGVGKSCLLLRFSDGSFTTSFITTIGIDFKIRTIELDDDKRIKLQIWDTAGQERFRTITTAYYRGAMGILLVYDVTDETSFNNIRNWIRNIEQHASDNVNKILVGNKADMDESKRVYSTRKFIHKFTSVGKSCLLLRFSNGSFTTSFITTIGIDFKIRTIELDDKRIKLQIWDTAGQERFRTITTAYYRGAMGILLVYDVTDETSFNNIRNWIRNIEQHASDNVNKILVGNKADMDESKRDAGRPPSS</sequence>
<keyword evidence="4" id="KW-0342">GTP-binding</keyword>
<comment type="similarity">
    <text evidence="2">Belongs to the small GTPase superfamily. Rab family.</text>
</comment>
<evidence type="ECO:0000313" key="6">
    <source>
        <dbReference type="EMBL" id="KAF2600605.1"/>
    </source>
</evidence>
<dbReference type="SUPFAM" id="SSF52540">
    <property type="entry name" value="P-loop containing nucleoside triphosphate hydrolases"/>
    <property type="match status" value="2"/>
</dbReference>
<evidence type="ECO:0000256" key="3">
    <source>
        <dbReference type="ARBA" id="ARBA00022741"/>
    </source>
</evidence>
<dbReference type="FunFam" id="3.40.50.300:FF:001447">
    <property type="entry name" value="Ras-related protein Rab-1B"/>
    <property type="match status" value="2"/>
</dbReference>
<keyword evidence="3" id="KW-0547">Nucleotide-binding</keyword>
<evidence type="ECO:0000256" key="5">
    <source>
        <dbReference type="ARBA" id="ARBA00023288"/>
    </source>
</evidence>
<dbReference type="Gene3D" id="3.40.50.300">
    <property type="entry name" value="P-loop containing nucleotide triphosphate hydrolases"/>
    <property type="match status" value="2"/>
</dbReference>
<name>A0A8S9L1R2_BRACR</name>
<dbReference type="InterPro" id="IPR027417">
    <property type="entry name" value="P-loop_NTPase"/>
</dbReference>
<keyword evidence="5" id="KW-0449">Lipoprotein</keyword>
<comment type="subcellular location">
    <subcellularLocation>
        <location evidence="1">Golgi apparatus membrane</location>
    </subcellularLocation>
</comment>
<dbReference type="InterPro" id="IPR050305">
    <property type="entry name" value="Small_GTPase_Rab"/>
</dbReference>
<protein>
    <submittedName>
        <fullName evidence="6">Uncharacterized protein</fullName>
    </submittedName>
</protein>
<dbReference type="PROSITE" id="PS51419">
    <property type="entry name" value="RAB"/>
    <property type="match status" value="2"/>
</dbReference>
<dbReference type="PRINTS" id="PR00449">
    <property type="entry name" value="RASTRNSFRMNG"/>
</dbReference>
<evidence type="ECO:0000313" key="7">
    <source>
        <dbReference type="Proteomes" id="UP000712281"/>
    </source>
</evidence>
<dbReference type="SMART" id="SM00175">
    <property type="entry name" value="RAB"/>
    <property type="match status" value="2"/>
</dbReference>
<dbReference type="GO" id="GO:0005525">
    <property type="term" value="F:GTP binding"/>
    <property type="evidence" value="ECO:0007669"/>
    <property type="project" value="UniProtKB-KW"/>
</dbReference>
<evidence type="ECO:0000256" key="2">
    <source>
        <dbReference type="ARBA" id="ARBA00006270"/>
    </source>
</evidence>
<reference evidence="6" key="1">
    <citation type="submission" date="2019-12" db="EMBL/GenBank/DDBJ databases">
        <title>Genome sequencing and annotation of Brassica cretica.</title>
        <authorList>
            <person name="Studholme D.J."/>
            <person name="Sarris P.F."/>
        </authorList>
    </citation>
    <scope>NUCLEOTIDE SEQUENCE</scope>
    <source>
        <strain evidence="6">PFS-001/15</strain>
        <tissue evidence="6">Leaf</tissue>
    </source>
</reference>
<dbReference type="PROSITE" id="PS51421">
    <property type="entry name" value="RAS"/>
    <property type="match status" value="1"/>
</dbReference>
<dbReference type="GO" id="GO:0000139">
    <property type="term" value="C:Golgi membrane"/>
    <property type="evidence" value="ECO:0007669"/>
    <property type="project" value="UniProtKB-SubCell"/>
</dbReference>
<gene>
    <name evidence="6" type="ORF">F2Q68_00007801</name>
</gene>
<dbReference type="InterPro" id="IPR005225">
    <property type="entry name" value="Small_GTP-bd"/>
</dbReference>
<dbReference type="NCBIfam" id="TIGR00231">
    <property type="entry name" value="small_GTP"/>
    <property type="match status" value="2"/>
</dbReference>
<dbReference type="AlphaFoldDB" id="A0A8S9L1R2"/>
<dbReference type="EMBL" id="QGKW02000717">
    <property type="protein sequence ID" value="KAF2600605.1"/>
    <property type="molecule type" value="Genomic_DNA"/>
</dbReference>
<accession>A0A8S9L1R2</accession>
<dbReference type="SMART" id="SM00176">
    <property type="entry name" value="RAN"/>
    <property type="match status" value="1"/>
</dbReference>
<dbReference type="PANTHER" id="PTHR47980">
    <property type="entry name" value="LD44762P"/>
    <property type="match status" value="1"/>
</dbReference>
<dbReference type="SMART" id="SM00174">
    <property type="entry name" value="RHO"/>
    <property type="match status" value="1"/>
</dbReference>
<dbReference type="InterPro" id="IPR001806">
    <property type="entry name" value="Small_GTPase"/>
</dbReference>
<comment type="caution">
    <text evidence="6">The sequence shown here is derived from an EMBL/GenBank/DDBJ whole genome shotgun (WGS) entry which is preliminary data.</text>
</comment>
<dbReference type="SMART" id="SM00173">
    <property type="entry name" value="RAS"/>
    <property type="match status" value="1"/>
</dbReference>
<evidence type="ECO:0000256" key="1">
    <source>
        <dbReference type="ARBA" id="ARBA00004394"/>
    </source>
</evidence>